<dbReference type="Gene3D" id="4.10.60.10">
    <property type="entry name" value="Zinc finger, CCHC-type"/>
    <property type="match status" value="1"/>
</dbReference>
<dbReference type="GO" id="GO:0008270">
    <property type="term" value="F:zinc ion binding"/>
    <property type="evidence" value="ECO:0007669"/>
    <property type="project" value="UniProtKB-KW"/>
</dbReference>
<keyword evidence="1" id="KW-0862">Zinc</keyword>
<organism evidence="5">
    <name type="scientific">Harpegnathos saltator</name>
    <name type="common">Jerdon's jumping ant</name>
    <dbReference type="NCBI Taxonomy" id="610380"/>
    <lineage>
        <taxon>Eukaryota</taxon>
        <taxon>Metazoa</taxon>
        <taxon>Ecdysozoa</taxon>
        <taxon>Arthropoda</taxon>
        <taxon>Hexapoda</taxon>
        <taxon>Insecta</taxon>
        <taxon>Pterygota</taxon>
        <taxon>Neoptera</taxon>
        <taxon>Endopterygota</taxon>
        <taxon>Hymenoptera</taxon>
        <taxon>Apocrita</taxon>
        <taxon>Aculeata</taxon>
        <taxon>Formicoidea</taxon>
        <taxon>Formicidae</taxon>
        <taxon>Ponerinae</taxon>
        <taxon>Ponerini</taxon>
        <taxon>Harpegnathos</taxon>
    </lineage>
</organism>
<dbReference type="GO" id="GO:0003676">
    <property type="term" value="F:nucleic acid binding"/>
    <property type="evidence" value="ECO:0007669"/>
    <property type="project" value="InterPro"/>
</dbReference>
<evidence type="ECO:0000313" key="5">
    <source>
        <dbReference type="Proteomes" id="UP000008237"/>
    </source>
</evidence>
<dbReference type="InterPro" id="IPR036875">
    <property type="entry name" value="Znf_CCHC_sf"/>
</dbReference>
<keyword evidence="1" id="KW-0863">Zinc-finger</keyword>
<gene>
    <name evidence="4" type="ORF">EAI_10128</name>
</gene>
<dbReference type="SUPFAM" id="SSF57756">
    <property type="entry name" value="Retrovirus zinc finger-like domains"/>
    <property type="match status" value="1"/>
</dbReference>
<keyword evidence="5" id="KW-1185">Reference proteome</keyword>
<feature type="non-terminal residue" evidence="4">
    <location>
        <position position="1"/>
    </location>
</feature>
<dbReference type="Pfam" id="PF00098">
    <property type="entry name" value="zf-CCHC"/>
    <property type="match status" value="1"/>
</dbReference>
<dbReference type="EMBL" id="GL445646">
    <property type="protein sequence ID" value="EFN89276.1"/>
    <property type="molecule type" value="Genomic_DNA"/>
</dbReference>
<dbReference type="AlphaFoldDB" id="E2B4V4"/>
<evidence type="ECO:0000256" key="1">
    <source>
        <dbReference type="PROSITE-ProRule" id="PRU00047"/>
    </source>
</evidence>
<evidence type="ECO:0000259" key="3">
    <source>
        <dbReference type="PROSITE" id="PS50158"/>
    </source>
</evidence>
<sequence length="236" mass="24453">KGGSQNPPTKVGFGRGTQTAGQGRPKPPKSAAVTVKCPEGRYHEFMAEARRQILPKDLGIEGPLSIRKALSGAVMVEVPGLKSGPSADRLAGELRKLAAEKGPGFRVQRPEKFAAVRLSGLDPTTGADEVAAAIARSRGCASAEVSAGGMSVSQRGVGAIVMRCPWAAAAKVAAAERVPVGWTRAGVTALPARAQLCFRCLELGHVRERCTSAVDRSGLCYRCGSPGHRAKGCTAA</sequence>
<accession>E2B4V4</accession>
<dbReference type="InterPro" id="IPR001878">
    <property type="entry name" value="Znf_CCHC"/>
</dbReference>
<feature type="non-terminal residue" evidence="4">
    <location>
        <position position="236"/>
    </location>
</feature>
<reference evidence="4 5" key="1">
    <citation type="journal article" date="2010" name="Science">
        <title>Genomic comparison of the ants Camponotus floridanus and Harpegnathos saltator.</title>
        <authorList>
            <person name="Bonasio R."/>
            <person name="Zhang G."/>
            <person name="Ye C."/>
            <person name="Mutti N.S."/>
            <person name="Fang X."/>
            <person name="Qin N."/>
            <person name="Donahue G."/>
            <person name="Yang P."/>
            <person name="Li Q."/>
            <person name="Li C."/>
            <person name="Zhang P."/>
            <person name="Huang Z."/>
            <person name="Berger S.L."/>
            <person name="Reinberg D."/>
            <person name="Wang J."/>
            <person name="Liebig J."/>
        </authorList>
    </citation>
    <scope>NUCLEOTIDE SEQUENCE [LARGE SCALE GENOMIC DNA]</scope>
    <source>
        <strain evidence="4 5">R22 G/1</strain>
    </source>
</reference>
<dbReference type="OrthoDB" id="7554092at2759"/>
<feature type="region of interest" description="Disordered" evidence="2">
    <location>
        <begin position="1"/>
        <end position="32"/>
    </location>
</feature>
<protein>
    <recommendedName>
        <fullName evidence="3">CCHC-type domain-containing protein</fullName>
    </recommendedName>
</protein>
<dbReference type="Proteomes" id="UP000008237">
    <property type="component" value="Unassembled WGS sequence"/>
</dbReference>
<dbReference type="SMART" id="SM00343">
    <property type="entry name" value="ZnF_C2HC"/>
    <property type="match status" value="2"/>
</dbReference>
<proteinExistence type="predicted"/>
<dbReference type="OMA" id="EGRYHEF"/>
<name>E2B4V4_HARSA</name>
<dbReference type="PROSITE" id="PS50158">
    <property type="entry name" value="ZF_CCHC"/>
    <property type="match status" value="1"/>
</dbReference>
<evidence type="ECO:0000313" key="4">
    <source>
        <dbReference type="EMBL" id="EFN89276.1"/>
    </source>
</evidence>
<dbReference type="InParanoid" id="E2B4V4"/>
<keyword evidence="1" id="KW-0479">Metal-binding</keyword>
<feature type="domain" description="CCHC-type" evidence="3">
    <location>
        <begin position="220"/>
        <end position="233"/>
    </location>
</feature>
<evidence type="ECO:0000256" key="2">
    <source>
        <dbReference type="SAM" id="MobiDB-lite"/>
    </source>
</evidence>